<accession>A0ABW9Z3U5</accession>
<proteinExistence type="predicted"/>
<sequence length="115" mass="12562">MSSRDVAAVFPTDEVGIALNYAECNRGEDWPVDWIILEIEGSAVDEAHVLPDLDHEAQTMADDILAQGFTQAQWDAGAIPWFAVLNVTGQIRYTAAIPDAAIRPARILPVRSSSR</sequence>
<dbReference type="Proteomes" id="UP000818323">
    <property type="component" value="Unassembled WGS sequence"/>
</dbReference>
<evidence type="ECO:0000313" key="2">
    <source>
        <dbReference type="Proteomes" id="UP000818323"/>
    </source>
</evidence>
<evidence type="ECO:0000313" key="1">
    <source>
        <dbReference type="EMBL" id="NBJ27369.1"/>
    </source>
</evidence>
<reference evidence="1 2" key="1">
    <citation type="submission" date="2020-01" db="EMBL/GenBank/DDBJ databases">
        <title>Microvirga sp. nov., an arsenate reduction bacterium isolated from Tibet hotspring sediments.</title>
        <authorList>
            <person name="Yuan C.-G."/>
        </authorList>
    </citation>
    <scope>NUCLEOTIDE SEQUENCE [LARGE SCALE GENOMIC DNA]</scope>
    <source>
        <strain evidence="1 2">SYSU G3D203</strain>
    </source>
</reference>
<organism evidence="1 2">
    <name type="scientific">Microvirga arsenatis</name>
    <dbReference type="NCBI Taxonomy" id="2692265"/>
    <lineage>
        <taxon>Bacteria</taxon>
        <taxon>Pseudomonadati</taxon>
        <taxon>Pseudomonadota</taxon>
        <taxon>Alphaproteobacteria</taxon>
        <taxon>Hyphomicrobiales</taxon>
        <taxon>Methylobacteriaceae</taxon>
        <taxon>Microvirga</taxon>
    </lineage>
</organism>
<dbReference type="EMBL" id="JAAAXJ010000046">
    <property type="protein sequence ID" value="NBJ27369.1"/>
    <property type="molecule type" value="Genomic_DNA"/>
</dbReference>
<gene>
    <name evidence="1" type="ORF">GR303_24000</name>
</gene>
<dbReference type="RefSeq" id="WP_161726952.1">
    <property type="nucleotide sequence ID" value="NZ_JAAAXI010000057.1"/>
</dbReference>
<name>A0ABW9Z3U5_9HYPH</name>
<comment type="caution">
    <text evidence="1">The sequence shown here is derived from an EMBL/GenBank/DDBJ whole genome shotgun (WGS) entry which is preliminary data.</text>
</comment>
<protein>
    <submittedName>
        <fullName evidence="1">Uncharacterized protein</fullName>
    </submittedName>
</protein>
<keyword evidence="2" id="KW-1185">Reference proteome</keyword>